<evidence type="ECO:0000259" key="16">
    <source>
        <dbReference type="Pfam" id="PF11145"/>
    </source>
</evidence>
<evidence type="ECO:0000256" key="14">
    <source>
        <dbReference type="SAM" id="MobiDB-lite"/>
    </source>
</evidence>
<dbReference type="SUPFAM" id="SSF57850">
    <property type="entry name" value="RING/U-box"/>
    <property type="match status" value="1"/>
</dbReference>
<feature type="transmembrane region" description="Helical" evidence="15">
    <location>
        <begin position="463"/>
        <end position="482"/>
    </location>
</feature>
<keyword evidence="10" id="KW-0833">Ubl conjugation pathway</keyword>
<feature type="transmembrane region" description="Helical" evidence="15">
    <location>
        <begin position="431"/>
        <end position="451"/>
    </location>
</feature>
<evidence type="ECO:0000256" key="4">
    <source>
        <dbReference type="ARBA" id="ARBA00012483"/>
    </source>
</evidence>
<feature type="transmembrane region" description="Helical" evidence="15">
    <location>
        <begin position="566"/>
        <end position="583"/>
    </location>
</feature>
<evidence type="ECO:0000313" key="17">
    <source>
        <dbReference type="EMBL" id="KIR42606.1"/>
    </source>
</evidence>
<dbReference type="EMBL" id="KN847898">
    <property type="protein sequence ID" value="KIR42606.1"/>
    <property type="molecule type" value="Genomic_DNA"/>
</dbReference>
<dbReference type="GO" id="GO:0016874">
    <property type="term" value="F:ligase activity"/>
    <property type="evidence" value="ECO:0007669"/>
    <property type="project" value="UniProtKB-KW"/>
</dbReference>
<keyword evidence="18" id="KW-1185">Reference proteome</keyword>
<dbReference type="PANTHER" id="PTHR22763:SF162">
    <property type="entry name" value="TRANSMEMBRANE E3 UBIQUITIN-PROTEIN LIGASE 1"/>
    <property type="match status" value="1"/>
</dbReference>
<evidence type="ECO:0000256" key="3">
    <source>
        <dbReference type="ARBA" id="ARBA00004906"/>
    </source>
</evidence>
<evidence type="ECO:0000256" key="1">
    <source>
        <dbReference type="ARBA" id="ARBA00000900"/>
    </source>
</evidence>
<dbReference type="InterPro" id="IPR013083">
    <property type="entry name" value="Znf_RING/FYVE/PHD"/>
</dbReference>
<evidence type="ECO:0000256" key="12">
    <source>
        <dbReference type="ARBA" id="ARBA00022989"/>
    </source>
</evidence>
<dbReference type="EC" id="2.3.2.27" evidence="4"/>
<gene>
    <name evidence="17" type="ORF">I313_01835</name>
</gene>
<proteinExistence type="predicted"/>
<feature type="compositionally biased region" description="Pro residues" evidence="14">
    <location>
        <begin position="16"/>
        <end position="37"/>
    </location>
</feature>
<reference evidence="17 18" key="1">
    <citation type="submission" date="2015-01" db="EMBL/GenBank/DDBJ databases">
        <title>The Genome Sequence of Cryptococcus gattii Ram5.</title>
        <authorList>
            <consortium name="The Broad Institute Genomics Platform"/>
            <person name="Cuomo C."/>
            <person name="Litvintseva A."/>
            <person name="Chen Y."/>
            <person name="Heitman J."/>
            <person name="Sun S."/>
            <person name="Springer D."/>
            <person name="Dromer F."/>
            <person name="Young S."/>
            <person name="Zeng Q."/>
            <person name="Gargeya S."/>
            <person name="Abouelleil A."/>
            <person name="Alvarado L."/>
            <person name="Chapman S.B."/>
            <person name="Gainer-Dewar J."/>
            <person name="Goldberg J."/>
            <person name="Griggs A."/>
            <person name="Gujja S."/>
            <person name="Hansen M."/>
            <person name="Howarth C."/>
            <person name="Imamovic A."/>
            <person name="Larimer J."/>
            <person name="Murphy C."/>
            <person name="Naylor J."/>
            <person name="Pearson M."/>
            <person name="Priest M."/>
            <person name="Roberts A."/>
            <person name="Saif S."/>
            <person name="Shea T."/>
            <person name="Sykes S."/>
            <person name="Wortman J."/>
            <person name="Nusbaum C."/>
            <person name="Birren B."/>
        </authorList>
    </citation>
    <scope>NUCLEOTIDE SEQUENCE [LARGE SCALE GENOMIC DNA]</scope>
    <source>
        <strain evidence="17 18">Ram5</strain>
    </source>
</reference>
<comment type="catalytic activity">
    <reaction evidence="1">
        <text>S-ubiquitinyl-[E2 ubiquitin-conjugating enzyme]-L-cysteine + [acceptor protein]-L-lysine = [E2 ubiquitin-conjugating enzyme]-L-cysteine + N(6)-ubiquitinyl-[acceptor protein]-L-lysine.</text>
        <dbReference type="EC" id="2.3.2.27"/>
    </reaction>
</comment>
<evidence type="ECO:0000256" key="7">
    <source>
        <dbReference type="ARBA" id="ARBA00022723"/>
    </source>
</evidence>
<keyword evidence="8" id="KW-0732">Signal</keyword>
<dbReference type="GO" id="GO:0043161">
    <property type="term" value="P:proteasome-mediated ubiquitin-dependent protein catabolic process"/>
    <property type="evidence" value="ECO:0007669"/>
    <property type="project" value="TreeGrafter"/>
</dbReference>
<evidence type="ECO:0000256" key="9">
    <source>
        <dbReference type="ARBA" id="ARBA00022771"/>
    </source>
</evidence>
<feature type="transmembrane region" description="Helical" evidence="15">
    <location>
        <begin position="385"/>
        <end position="410"/>
    </location>
</feature>
<keyword evidence="7" id="KW-0479">Metal-binding</keyword>
<comment type="subcellular location">
    <subcellularLocation>
        <location evidence="2">Endomembrane system</location>
        <topology evidence="2">Multi-pass membrane protein</topology>
    </subcellularLocation>
</comment>
<sequence>MSSQPPQDASATPRSPRQPLPAPQPLPPDLELPPPRPRPNLSSMLFLTAFFFFMSGSNHAPATGGMEIGPDGEVRPRMSELEYVRGMRDEWRSWLNGTEGNYTEPAVPDMLPSAIVPPTYAHDPLQHSHRFYSNITGFYRHAAVHPLSLSEPRNDSLASFWKGAQLPPRLINETEGWNETRAEEMRGEWDWARTVRWDMNLKERNISSSIDLSDDPLHPADENEYPEWAWVKGALTLTSRPAPVSSSSVDETITYNFYGLHHIPNGTYNLFALPEGMRPDIRRLPGLWGEARWGGEVGNETRGIVLRELDKEVKVQQELFVLGDMRPDDVSETTTCPLLIHFSLPPIPSSSLASEIQAYHAELANPTGLLASMKRPPGYSQLPPGLGGVVIADGYSVMIALTQLLLLYLLVHQMELTRTPSTLSKISIWTIALMAIIDSYVFSLNVILGVVDVGHGGADGRGGGLGVWVGGFAAFAGAVIFGPRYAVTLHRIQAPEGAAPPAPPPLAAAPLTTATVASDSNANANANDPEGATLTNLENVNGGRNRFAGLRSVTEGLGQMFRGRPAVNWIVMALLFFLLGPFLFTPSVFPIFLTSLYSFWVPQIWRNARRGNGRALGWGFVLGMSGGRLVLPLYAFAYPNNMFFTEPKRWVWALVAWQVVQVGVLYAQERFGPAFFLPKSMAPPESYNYHPIIPPPDAENPSPYDGETTCSICYEEVDLYPRSSALSHSTHVHGHSNSLDKKSSFSLSPTVISSKDKISREKESEREGLLGGLGGLDRRNYAIAPCGHVFHTSCLAQWMSIKISDDFCRHPFASISSSLPIPNPVSSFLLVSPYLYLNVALLKKRETNEAIVIDNLSTV</sequence>
<dbReference type="GO" id="GO:0008270">
    <property type="term" value="F:zinc ion binding"/>
    <property type="evidence" value="ECO:0007669"/>
    <property type="project" value="UniProtKB-KW"/>
</dbReference>
<protein>
    <recommendedName>
        <fullName evidence="4">RING-type E3 ubiquitin transferase</fullName>
        <ecNumber evidence="4">2.3.2.27</ecNumber>
    </recommendedName>
</protein>
<dbReference type="Proteomes" id="UP000053392">
    <property type="component" value="Unassembled WGS sequence"/>
</dbReference>
<evidence type="ECO:0000256" key="13">
    <source>
        <dbReference type="ARBA" id="ARBA00023136"/>
    </source>
</evidence>
<accession>A0A0D0V5J4</accession>
<evidence type="ECO:0000256" key="8">
    <source>
        <dbReference type="ARBA" id="ARBA00022729"/>
    </source>
</evidence>
<feature type="region of interest" description="Disordered" evidence="14">
    <location>
        <begin position="1"/>
        <end position="37"/>
    </location>
</feature>
<evidence type="ECO:0000256" key="5">
    <source>
        <dbReference type="ARBA" id="ARBA00022679"/>
    </source>
</evidence>
<dbReference type="Gene3D" id="3.30.40.10">
    <property type="entry name" value="Zinc/RING finger domain, C3HC4 (zinc finger)"/>
    <property type="match status" value="1"/>
</dbReference>
<dbReference type="GO" id="GO:0012505">
    <property type="term" value="C:endomembrane system"/>
    <property type="evidence" value="ECO:0007669"/>
    <property type="project" value="UniProtKB-SubCell"/>
</dbReference>
<name>A0A0D0V5J4_9TREE</name>
<dbReference type="GO" id="GO:0061630">
    <property type="term" value="F:ubiquitin protein ligase activity"/>
    <property type="evidence" value="ECO:0007669"/>
    <property type="project" value="UniProtKB-EC"/>
</dbReference>
<dbReference type="Pfam" id="PF11145">
    <property type="entry name" value="DUF2921"/>
    <property type="match status" value="2"/>
</dbReference>
<dbReference type="InterPro" id="IPR021319">
    <property type="entry name" value="DUF2921"/>
</dbReference>
<keyword evidence="17" id="KW-0436">Ligase</keyword>
<keyword evidence="5" id="KW-0808">Transferase</keyword>
<dbReference type="GO" id="GO:0044695">
    <property type="term" value="C:Dsc E3 ubiquitin ligase complex"/>
    <property type="evidence" value="ECO:0007669"/>
    <property type="project" value="TreeGrafter"/>
</dbReference>
<feature type="domain" description="SWEET-like" evidence="16">
    <location>
        <begin position="393"/>
        <end position="497"/>
    </location>
</feature>
<evidence type="ECO:0000313" key="18">
    <source>
        <dbReference type="Proteomes" id="UP000053392"/>
    </source>
</evidence>
<keyword evidence="13 15" id="KW-0472">Membrane</keyword>
<keyword evidence="6 15" id="KW-0812">Transmembrane</keyword>
<comment type="pathway">
    <text evidence="3">Protein modification; protein ubiquitination.</text>
</comment>
<organism evidence="17 18">
    <name type="scientific">Cryptococcus deuterogattii Ram5</name>
    <dbReference type="NCBI Taxonomy" id="1296110"/>
    <lineage>
        <taxon>Eukaryota</taxon>
        <taxon>Fungi</taxon>
        <taxon>Dikarya</taxon>
        <taxon>Basidiomycota</taxon>
        <taxon>Agaricomycotina</taxon>
        <taxon>Tremellomycetes</taxon>
        <taxon>Tremellales</taxon>
        <taxon>Cryptococcaceae</taxon>
        <taxon>Cryptococcus</taxon>
        <taxon>Cryptococcus gattii species complex</taxon>
    </lineage>
</organism>
<keyword evidence="9" id="KW-0863">Zinc-finger</keyword>
<dbReference type="AlphaFoldDB" id="A0A0D0V5J4"/>
<feature type="compositionally biased region" description="Polar residues" evidence="14">
    <location>
        <begin position="1"/>
        <end position="12"/>
    </location>
</feature>
<evidence type="ECO:0000256" key="11">
    <source>
        <dbReference type="ARBA" id="ARBA00022833"/>
    </source>
</evidence>
<evidence type="ECO:0000256" key="6">
    <source>
        <dbReference type="ARBA" id="ARBA00022692"/>
    </source>
</evidence>
<dbReference type="OrthoDB" id="9984778at2759"/>
<evidence type="ECO:0000256" key="2">
    <source>
        <dbReference type="ARBA" id="ARBA00004127"/>
    </source>
</evidence>
<evidence type="ECO:0000256" key="15">
    <source>
        <dbReference type="SAM" id="Phobius"/>
    </source>
</evidence>
<evidence type="ECO:0000256" key="10">
    <source>
        <dbReference type="ARBA" id="ARBA00022786"/>
    </source>
</evidence>
<feature type="transmembrane region" description="Helical" evidence="15">
    <location>
        <begin position="617"/>
        <end position="638"/>
    </location>
</feature>
<dbReference type="PANTHER" id="PTHR22763">
    <property type="entry name" value="RING ZINC FINGER PROTEIN"/>
    <property type="match status" value="1"/>
</dbReference>
<keyword evidence="12 15" id="KW-1133">Transmembrane helix</keyword>
<dbReference type="InterPro" id="IPR050731">
    <property type="entry name" value="HRD1_E3_ubiq-ligases"/>
</dbReference>
<feature type="domain" description="SWEET-like" evidence="16">
    <location>
        <begin position="574"/>
        <end position="680"/>
    </location>
</feature>
<dbReference type="HOGENOM" id="CLU_014026_0_0_1"/>
<keyword evidence="11" id="KW-0862">Zinc</keyword>
<feature type="transmembrane region" description="Helical" evidence="15">
    <location>
        <begin position="650"/>
        <end position="667"/>
    </location>
</feature>